<dbReference type="InterPro" id="IPR050789">
    <property type="entry name" value="Diverse_Enzym_Activities"/>
</dbReference>
<dbReference type="SUPFAM" id="SSF56601">
    <property type="entry name" value="beta-lactamase/transpeptidase-like"/>
    <property type="match status" value="1"/>
</dbReference>
<dbReference type="GO" id="GO:0016787">
    <property type="term" value="F:hydrolase activity"/>
    <property type="evidence" value="ECO:0007669"/>
    <property type="project" value="UniProtKB-KW"/>
</dbReference>
<protein>
    <submittedName>
        <fullName evidence="4">Class A beta-lactamase-related serine hydrolase</fullName>
    </submittedName>
</protein>
<dbReference type="PANTHER" id="PTHR43283:SF3">
    <property type="entry name" value="BETA-LACTAMASE FAMILY PROTEIN (AFU_ORTHOLOGUE AFUA_5G07500)"/>
    <property type="match status" value="1"/>
</dbReference>
<gene>
    <name evidence="4" type="ORF">EYC98_13870</name>
</gene>
<keyword evidence="4" id="KW-0378">Hydrolase</keyword>
<dbReference type="RefSeq" id="WP_279245940.1">
    <property type="nucleotide sequence ID" value="NZ_SHNN01000002.1"/>
</dbReference>
<proteinExistence type="predicted"/>
<evidence type="ECO:0000256" key="1">
    <source>
        <dbReference type="SAM" id="MobiDB-lite"/>
    </source>
</evidence>
<sequence length="453" mass="49209">MQSLKSVAPALVRTVCLLLLASWATASDLKTGKAAHEGVSAERLQRINKHMQQAVADGVMVGGQGMIARNGKIIYNEVYGLSDREDNSPMRKDTMHRIYSMTKPVTAVALMMLYEEGKFFLDDPVARYLPELADLQLALSSADADGGYVSDGTEIQQGSAGDNSRVGQTRAPLRQPTIRDLLRHTAGLTYGIFGESEVDKLYREAELFEAPTIEEFVQRLGKLPLQYEPGRRWHYSIAVDVQGRLIEALSGMRFGEFLQQRIFTPLAMADTSFVVPVEKWPRVATLYAPEGGAWGAAGPVVGGSGLVPADPRTDVNYKVGATFESGGAGLISTADDYMRFSMMLLNGGELNGVRLLSPKTVELMTTNHLREVAMPSAMGGGMGFGLGFAVALDLGAMSQTGSVGEFSWGGAAGTRFWIDPQEQLIGIFMVQSLPHQTRLAREFKVLTYQALVD</sequence>
<dbReference type="Gene3D" id="3.40.710.10">
    <property type="entry name" value="DD-peptidase/beta-lactamase superfamily"/>
    <property type="match status" value="1"/>
</dbReference>
<dbReference type="EMBL" id="SHNN01000002">
    <property type="protein sequence ID" value="MCX2981945.1"/>
    <property type="molecule type" value="Genomic_DNA"/>
</dbReference>
<dbReference type="InterPro" id="IPR001466">
    <property type="entry name" value="Beta-lactam-related"/>
</dbReference>
<reference evidence="4" key="1">
    <citation type="submission" date="2019-02" db="EMBL/GenBank/DDBJ databases">
        <authorList>
            <person name="Li S.-H."/>
        </authorList>
    </citation>
    <scope>NUCLEOTIDE SEQUENCE</scope>
    <source>
        <strain evidence="4">IMCC14734</strain>
    </source>
</reference>
<dbReference type="Pfam" id="PF00144">
    <property type="entry name" value="Beta-lactamase"/>
    <property type="match status" value="1"/>
</dbReference>
<feature type="domain" description="Beta-lactamase-related" evidence="3">
    <location>
        <begin position="48"/>
        <end position="436"/>
    </location>
</feature>
<dbReference type="InterPro" id="IPR012338">
    <property type="entry name" value="Beta-lactam/transpept-like"/>
</dbReference>
<evidence type="ECO:0000313" key="4">
    <source>
        <dbReference type="EMBL" id="MCX2981945.1"/>
    </source>
</evidence>
<feature type="chain" id="PRO_5046824856" evidence="2">
    <location>
        <begin position="27"/>
        <end position="453"/>
    </location>
</feature>
<organism evidence="4 5">
    <name type="scientific">Candidatus Litorirhabdus singularis</name>
    <dbReference type="NCBI Taxonomy" id="2518993"/>
    <lineage>
        <taxon>Bacteria</taxon>
        <taxon>Pseudomonadati</taxon>
        <taxon>Pseudomonadota</taxon>
        <taxon>Gammaproteobacteria</taxon>
        <taxon>Cellvibrionales</taxon>
        <taxon>Halieaceae</taxon>
        <taxon>Candidatus Litorirhabdus</taxon>
    </lineage>
</organism>
<feature type="region of interest" description="Disordered" evidence="1">
    <location>
        <begin position="150"/>
        <end position="170"/>
    </location>
</feature>
<evidence type="ECO:0000259" key="3">
    <source>
        <dbReference type="Pfam" id="PF00144"/>
    </source>
</evidence>
<feature type="signal peptide" evidence="2">
    <location>
        <begin position="1"/>
        <end position="26"/>
    </location>
</feature>
<accession>A0ABT3TIA6</accession>
<name>A0ABT3TIA6_9GAMM</name>
<evidence type="ECO:0000256" key="2">
    <source>
        <dbReference type="SAM" id="SignalP"/>
    </source>
</evidence>
<keyword evidence="2" id="KW-0732">Signal</keyword>
<evidence type="ECO:0000313" key="5">
    <source>
        <dbReference type="Proteomes" id="UP001143362"/>
    </source>
</evidence>
<dbReference type="Proteomes" id="UP001143362">
    <property type="component" value="Unassembled WGS sequence"/>
</dbReference>
<keyword evidence="5" id="KW-1185">Reference proteome</keyword>
<feature type="compositionally biased region" description="Polar residues" evidence="1">
    <location>
        <begin position="153"/>
        <end position="167"/>
    </location>
</feature>
<dbReference type="PANTHER" id="PTHR43283">
    <property type="entry name" value="BETA-LACTAMASE-RELATED"/>
    <property type="match status" value="1"/>
</dbReference>
<comment type="caution">
    <text evidence="4">The sequence shown here is derived from an EMBL/GenBank/DDBJ whole genome shotgun (WGS) entry which is preliminary data.</text>
</comment>